<proteinExistence type="predicted"/>
<evidence type="ECO:0000313" key="4">
    <source>
        <dbReference type="Proteomes" id="UP000046067"/>
    </source>
</evidence>
<dbReference type="AlphaFoldDB" id="A0A655VY18"/>
<gene>
    <name evidence="2" type="ORF">ERS013200_03736</name>
    <name evidence="1" type="ORF">ERS013201_03558</name>
</gene>
<accession>A0A655VY18</accession>
<organism evidence="1 4">
    <name type="scientific">Vibrio cholerae</name>
    <dbReference type="NCBI Taxonomy" id="666"/>
    <lineage>
        <taxon>Bacteria</taxon>
        <taxon>Pseudomonadati</taxon>
        <taxon>Pseudomonadota</taxon>
        <taxon>Gammaproteobacteria</taxon>
        <taxon>Vibrionales</taxon>
        <taxon>Vibrionaceae</taxon>
        <taxon>Vibrio</taxon>
    </lineage>
</organism>
<dbReference type="Proteomes" id="UP000041770">
    <property type="component" value="Unassembled WGS sequence"/>
</dbReference>
<sequence length="83" mass="9902">MVSTDTETANRHQFLCRIDHFLRQITARADPDKMHIFDSFNQLSFFQRAFMVFDIAVTGRLQNFHRRGVKSFKKEDLNSVFFQ</sequence>
<evidence type="ECO:0000313" key="1">
    <source>
        <dbReference type="EMBL" id="CSC78816.1"/>
    </source>
</evidence>
<reference evidence="3 4" key="1">
    <citation type="submission" date="2015-07" db="EMBL/GenBank/DDBJ databases">
        <authorList>
            <consortium name="Pathogen Informatics"/>
        </authorList>
    </citation>
    <scope>NUCLEOTIDE SEQUENCE [LARGE SCALE GENOMIC DNA]</scope>
    <source>
        <strain evidence="2 3">A316</strain>
        <strain evidence="1 4">A325</strain>
    </source>
</reference>
<dbReference type="EMBL" id="CWQJ01000033">
    <property type="protein sequence ID" value="CSC78816.1"/>
    <property type="molecule type" value="Genomic_DNA"/>
</dbReference>
<name>A0A655VY18_VIBCL</name>
<evidence type="ECO:0000313" key="3">
    <source>
        <dbReference type="Proteomes" id="UP000041770"/>
    </source>
</evidence>
<dbReference type="Proteomes" id="UP000046067">
    <property type="component" value="Unassembled WGS sequence"/>
</dbReference>
<evidence type="ECO:0000313" key="2">
    <source>
        <dbReference type="EMBL" id="CSD27064.1"/>
    </source>
</evidence>
<dbReference type="EMBL" id="CWQY01000043">
    <property type="protein sequence ID" value="CSD27064.1"/>
    <property type="molecule type" value="Genomic_DNA"/>
</dbReference>
<protein>
    <submittedName>
        <fullName evidence="1">Uncharacterized protein</fullName>
    </submittedName>
</protein>